<evidence type="ECO:0000313" key="2">
    <source>
        <dbReference type="EMBL" id="RZC67516.1"/>
    </source>
</evidence>
<dbReference type="GO" id="GO:0004523">
    <property type="term" value="F:RNA-DNA hybrid ribonuclease activity"/>
    <property type="evidence" value="ECO:0007669"/>
    <property type="project" value="InterPro"/>
</dbReference>
<organism evidence="2 3">
    <name type="scientific">Papaver somniferum</name>
    <name type="common">Opium poppy</name>
    <dbReference type="NCBI Taxonomy" id="3469"/>
    <lineage>
        <taxon>Eukaryota</taxon>
        <taxon>Viridiplantae</taxon>
        <taxon>Streptophyta</taxon>
        <taxon>Embryophyta</taxon>
        <taxon>Tracheophyta</taxon>
        <taxon>Spermatophyta</taxon>
        <taxon>Magnoliopsida</taxon>
        <taxon>Ranunculales</taxon>
        <taxon>Papaveraceae</taxon>
        <taxon>Papaveroideae</taxon>
        <taxon>Papaver</taxon>
    </lineage>
</organism>
<dbReference type="CDD" id="cd06222">
    <property type="entry name" value="RNase_H_like"/>
    <property type="match status" value="1"/>
</dbReference>
<dbReference type="InterPro" id="IPR044730">
    <property type="entry name" value="RNase_H-like_dom_plant"/>
</dbReference>
<evidence type="ECO:0000313" key="3">
    <source>
        <dbReference type="Proteomes" id="UP000316621"/>
    </source>
</evidence>
<dbReference type="InterPro" id="IPR002156">
    <property type="entry name" value="RNaseH_domain"/>
</dbReference>
<dbReference type="Proteomes" id="UP000316621">
    <property type="component" value="Chromosome 6"/>
</dbReference>
<dbReference type="InterPro" id="IPR036397">
    <property type="entry name" value="RNaseH_sf"/>
</dbReference>
<dbReference type="Pfam" id="PF13456">
    <property type="entry name" value="RVT_3"/>
    <property type="match status" value="1"/>
</dbReference>
<protein>
    <recommendedName>
        <fullName evidence="1">RNase H type-1 domain-containing protein</fullName>
    </recommendedName>
</protein>
<dbReference type="EMBL" id="CM010720">
    <property type="protein sequence ID" value="RZC67516.1"/>
    <property type="molecule type" value="Genomic_DNA"/>
</dbReference>
<dbReference type="Gene3D" id="3.30.420.10">
    <property type="entry name" value="Ribonuclease H-like superfamily/Ribonuclease H"/>
    <property type="match status" value="1"/>
</dbReference>
<dbReference type="OMA" id="WIVGARS"/>
<dbReference type="GO" id="GO:0003676">
    <property type="term" value="F:nucleic acid binding"/>
    <property type="evidence" value="ECO:0007669"/>
    <property type="project" value="InterPro"/>
</dbReference>
<feature type="domain" description="RNase H type-1" evidence="1">
    <location>
        <begin position="27"/>
        <end position="117"/>
    </location>
</feature>
<proteinExistence type="predicted"/>
<reference evidence="2 3" key="1">
    <citation type="journal article" date="2018" name="Science">
        <title>The opium poppy genome and morphinan production.</title>
        <authorList>
            <person name="Guo L."/>
            <person name="Winzer T."/>
            <person name="Yang X."/>
            <person name="Li Y."/>
            <person name="Ning Z."/>
            <person name="He Z."/>
            <person name="Teodor R."/>
            <person name="Lu Y."/>
            <person name="Bowser T.A."/>
            <person name="Graham I.A."/>
            <person name="Ye K."/>
        </authorList>
    </citation>
    <scope>NUCLEOTIDE SEQUENCE [LARGE SCALE GENOMIC DNA]</scope>
    <source>
        <strain evidence="3">cv. HN1</strain>
        <tissue evidence="2">Leaves</tissue>
    </source>
</reference>
<keyword evidence="3" id="KW-1185">Reference proteome</keyword>
<dbReference type="Gramene" id="RZC67516">
    <property type="protein sequence ID" value="RZC67516"/>
    <property type="gene ID" value="C5167_011205"/>
</dbReference>
<evidence type="ECO:0000259" key="1">
    <source>
        <dbReference type="Pfam" id="PF13456"/>
    </source>
</evidence>
<gene>
    <name evidence="2" type="ORF">C5167_011205</name>
</gene>
<dbReference type="AlphaFoldDB" id="A0A4Y7K3W2"/>
<name>A0A4Y7K3W2_PAPSO</name>
<sequence>MFVVLIRMATKQNESNSKPAIMYTCIKSAFELPEAEALGLLQAAKWAVDEKFSDFSMEGDCKNLFDYLNGVRSEISWQNQSIMEEVKQLTGKCHNFLGFIFVPKSSNDVFDLLAKEAKFYQTILDWRNVPPACIMQALEVDISNDRAAAHNLSLGSSTHFDVRVTNSLS</sequence>
<accession>A0A4Y7K3W2</accession>